<gene>
    <name evidence="3" type="ORF">ENS19_00690</name>
</gene>
<dbReference type="Pfam" id="PF01926">
    <property type="entry name" value="MMR_HSR1"/>
    <property type="match status" value="1"/>
</dbReference>
<dbReference type="Gene3D" id="3.40.50.300">
    <property type="entry name" value="P-loop containing nucleotide triphosphate hydrolases"/>
    <property type="match status" value="1"/>
</dbReference>
<sequence length="336" mass="36385">MKQPFETMPTVLNAEEIISKAVRDAEREEVELSDRVPAIIKAKKREAARIRAAEKASAGYLESLVKTVPTIDNLHPFYMDVLEVLVGIAEAKAALGRLSRSARIIREAARSSLSRLRRPKNPKDAASARRAFIGRMASIVRGAAADLETVAKLRERMKDLPAADPAVPTVVLAGYPGVGKSTIVRAISSAKPETRVYPFTTQAVIVGHAKIGGMTVQMVDTPGLLDRPIERMNKTELLAITALSKLSSVVAFIVDVSEANAFTIDRQKALYDGVRESFPQIPFLVFFNKADAADQSQIARAESLFGKRKALSALTGDGLGSFISEVEGALKELYPA</sequence>
<feature type="domain" description="G" evidence="1">
    <location>
        <begin position="169"/>
        <end position="289"/>
    </location>
</feature>
<name>A0A7C3EVJ0_9CREN</name>
<dbReference type="NCBIfam" id="TIGR00231">
    <property type="entry name" value="small_GTP"/>
    <property type="match status" value="1"/>
</dbReference>
<dbReference type="Gene3D" id="1.20.120.1190">
    <property type="match status" value="1"/>
</dbReference>
<reference evidence="3" key="1">
    <citation type="journal article" date="2020" name="mSystems">
        <title>Genome- and Community-Level Interaction Insights into Carbon Utilization and Element Cycling Functions of Hydrothermarchaeota in Hydrothermal Sediment.</title>
        <authorList>
            <person name="Zhou Z."/>
            <person name="Liu Y."/>
            <person name="Xu W."/>
            <person name="Pan J."/>
            <person name="Luo Z.H."/>
            <person name="Li M."/>
        </authorList>
    </citation>
    <scope>NUCLEOTIDE SEQUENCE [LARGE SCALE GENOMIC DNA]</scope>
    <source>
        <strain evidence="3">SpSt-468</strain>
    </source>
</reference>
<evidence type="ECO:0000313" key="3">
    <source>
        <dbReference type="EMBL" id="HFK19783.1"/>
    </source>
</evidence>
<dbReference type="PANTHER" id="PTHR45759">
    <property type="entry name" value="NUCLEOLAR GTP-BINDING PROTEIN 1"/>
    <property type="match status" value="1"/>
</dbReference>
<dbReference type="InterPro" id="IPR005225">
    <property type="entry name" value="Small_GTP-bd"/>
</dbReference>
<protein>
    <submittedName>
        <fullName evidence="3">GTP-binding protein</fullName>
    </submittedName>
</protein>
<dbReference type="InterPro" id="IPR027417">
    <property type="entry name" value="P-loop_NTPase"/>
</dbReference>
<dbReference type="SUPFAM" id="SSF52540">
    <property type="entry name" value="P-loop containing nucleoside triphosphate hydrolases"/>
    <property type="match status" value="1"/>
</dbReference>
<dbReference type="GO" id="GO:0005525">
    <property type="term" value="F:GTP binding"/>
    <property type="evidence" value="ECO:0007669"/>
    <property type="project" value="InterPro"/>
</dbReference>
<dbReference type="EMBL" id="DSTX01000001">
    <property type="protein sequence ID" value="HFK19783.1"/>
    <property type="molecule type" value="Genomic_DNA"/>
</dbReference>
<proteinExistence type="predicted"/>
<dbReference type="PRINTS" id="PR00326">
    <property type="entry name" value="GTP1OBG"/>
</dbReference>
<evidence type="ECO:0000259" key="1">
    <source>
        <dbReference type="Pfam" id="PF01926"/>
    </source>
</evidence>
<evidence type="ECO:0000259" key="2">
    <source>
        <dbReference type="Pfam" id="PF17835"/>
    </source>
</evidence>
<organism evidence="3">
    <name type="scientific">Candidatus Methanomethylicus mesodigestus</name>
    <dbReference type="NCBI Taxonomy" id="1867258"/>
    <lineage>
        <taxon>Archaea</taxon>
        <taxon>Thermoproteota</taxon>
        <taxon>Methanosuratincolia</taxon>
        <taxon>Candidatus Methanomethylicales</taxon>
        <taxon>Candidatus Methanomethylicaceae</taxon>
        <taxon>Candidatus Methanomethylicus</taxon>
    </lineage>
</organism>
<accession>A0A7C3EVJ0</accession>
<dbReference type="InterPro" id="IPR006073">
    <property type="entry name" value="GTP-bd"/>
</dbReference>
<dbReference type="Pfam" id="PF17835">
    <property type="entry name" value="NOG1_N"/>
    <property type="match status" value="1"/>
</dbReference>
<comment type="caution">
    <text evidence="3">The sequence shown here is derived from an EMBL/GenBank/DDBJ whole genome shotgun (WGS) entry which is preliminary data.</text>
</comment>
<dbReference type="InterPro" id="IPR041623">
    <property type="entry name" value="NOG1_N"/>
</dbReference>
<feature type="domain" description="NOG1 N-terminal helical" evidence="2">
    <location>
        <begin position="5"/>
        <end position="164"/>
    </location>
</feature>
<dbReference type="AlphaFoldDB" id="A0A7C3EVJ0"/>